<protein>
    <recommendedName>
        <fullName evidence="2">histidine kinase</fullName>
        <ecNumber evidence="2">2.7.13.3</ecNumber>
    </recommendedName>
</protein>
<keyword evidence="4" id="KW-0808">Transferase</keyword>
<dbReference type="InterPro" id="IPR050482">
    <property type="entry name" value="Sensor_HK_TwoCompSys"/>
</dbReference>
<dbReference type="InterPro" id="IPR015943">
    <property type="entry name" value="WD40/YVTN_repeat-like_dom_sf"/>
</dbReference>
<accession>A0ABP1F887</accession>
<evidence type="ECO:0000256" key="10">
    <source>
        <dbReference type="SAM" id="Phobius"/>
    </source>
</evidence>
<keyword evidence="10" id="KW-0472">Membrane</keyword>
<dbReference type="InterPro" id="IPR011712">
    <property type="entry name" value="Sig_transdc_His_kin_sub3_dim/P"/>
</dbReference>
<evidence type="ECO:0000256" key="1">
    <source>
        <dbReference type="ARBA" id="ARBA00000085"/>
    </source>
</evidence>
<dbReference type="InterPro" id="IPR036890">
    <property type="entry name" value="HATPase_C_sf"/>
</dbReference>
<dbReference type="InterPro" id="IPR003594">
    <property type="entry name" value="HATPase_dom"/>
</dbReference>
<dbReference type="Gene3D" id="3.30.565.10">
    <property type="entry name" value="Histidine kinase-like ATPase, C-terminal domain"/>
    <property type="match status" value="1"/>
</dbReference>
<reference evidence="13 14" key="1">
    <citation type="submission" date="2024-05" db="EMBL/GenBank/DDBJ databases">
        <authorList>
            <person name="Duchaud E."/>
        </authorList>
    </citation>
    <scope>NUCLEOTIDE SEQUENCE [LARGE SCALE GENOMIC DNA]</scope>
    <source>
        <strain evidence="13">Ena-SAMPLE-TAB-13-05-2024-13:56:06:370-140305</strain>
    </source>
</reference>
<dbReference type="PANTHER" id="PTHR24421:SF10">
    <property type="entry name" value="NITRATE_NITRITE SENSOR PROTEIN NARQ"/>
    <property type="match status" value="1"/>
</dbReference>
<dbReference type="EMBL" id="CAXJRC010000017">
    <property type="protein sequence ID" value="CAL2106578.1"/>
    <property type="molecule type" value="Genomic_DNA"/>
</dbReference>
<evidence type="ECO:0000256" key="3">
    <source>
        <dbReference type="ARBA" id="ARBA00022553"/>
    </source>
</evidence>
<keyword evidence="9" id="KW-0175">Coiled coil</keyword>
<gene>
    <name evidence="13" type="ORF">T190115A13A_250009</name>
</gene>
<sequence length="951" mass="109987">MQYKLSFLLSFVAVCCIGSIFGQELIYKHYTIKNGLPHDITYQLIQDSKGYIWIGTDDGLAKFNGTEFTNYSYEDGLTSNYVIDVIEGKHQEKYIATWGGGLHKLQNNKISQLRDAANSTYTKTNKIDFIAKGQVYLNDDRVNFKIFNPKTNAYKVVEVIKDEFGNKGVTFNKVNSEGVKYNTSETVLDSVVYIHNNPVARLLDIDFKGVYAFKNSKLITISKQIEGKKIDAITKVKDTFLVTSDDNIYKIFNGEIIDKSNISILKEKRVLDLRYINNTLYFISIDKNAKRELYTYKYNNEVVNISKRLGIRSLVSDFLISKEGDLWITTYGGGLYQIPNVPFKFYGAAFFEETDFKDIHFYKNKEYLLSTNAVYQLHKGKLEKRAELGFHEEKMYLNTNKFEIVTLKRATHWSNHQLDIPVEATRYFLSKVNTSIQIDTNFIFINQKRIKRKKTPITKYFLKDSVFYLAYARGGFCKFSAKTGKLLKFWGQNTKIETNRISDFEVVKDTVWLATNKGLFKLVNDQFKEQYTTKNGLLSNHINSICLNTTDNSLWMGTQKGLNVKCRENIYVLNDEVGQESSFITRVKKDNSNIYALGNNGVFTYKFDKKIPVNKTRLQVTKKGSVFSIDAINYTNPKSIQLAYKLNNDDWMVTKNTIVNFSSLSGGTHIVQFKYKDDLSNWKYTKDYTFKIHTPWHEQTWFYVMVTILILGAVVLLLFWGLRRSIKKNKVLKSNIEEKEKLQKALKEVRKNVARDFHDELGNKLASISITSNLLIDSGYESDKDKHDKKIKQIKKDADYLYQGMRDFVWALDHKNDDVHQLQGYLNDFGESLFENTIIAFYSSHNLTNEKVGLPFYWSKQLVLVFKEAMTNVLKHSKATQVKLNFSLDKNTLTIELEDNGVGFAMEELKRVNGIKNMKHRVKTLNQQIKIETEKGVKITFLGNLNEGKNE</sequence>
<feature type="domain" description="Signal transduction histidine kinase subgroup 3 dimerisation and phosphoacceptor" evidence="12">
    <location>
        <begin position="750"/>
        <end position="814"/>
    </location>
</feature>
<evidence type="ECO:0000256" key="7">
    <source>
        <dbReference type="ARBA" id="ARBA00022840"/>
    </source>
</evidence>
<dbReference type="SUPFAM" id="SSF63829">
    <property type="entry name" value="Calcium-dependent phosphotriesterase"/>
    <property type="match status" value="1"/>
</dbReference>
<dbReference type="EC" id="2.7.13.3" evidence="2"/>
<keyword evidence="10" id="KW-1133">Transmembrane helix</keyword>
<dbReference type="Pfam" id="PF07730">
    <property type="entry name" value="HisKA_3"/>
    <property type="match status" value="1"/>
</dbReference>
<dbReference type="Pfam" id="PF02518">
    <property type="entry name" value="HATPase_c"/>
    <property type="match status" value="1"/>
</dbReference>
<dbReference type="PANTHER" id="PTHR24421">
    <property type="entry name" value="NITRATE/NITRITE SENSOR PROTEIN NARX-RELATED"/>
    <property type="match status" value="1"/>
</dbReference>
<evidence type="ECO:0000256" key="6">
    <source>
        <dbReference type="ARBA" id="ARBA00022777"/>
    </source>
</evidence>
<dbReference type="RefSeq" id="WP_348738330.1">
    <property type="nucleotide sequence ID" value="NZ_CAXJRC010000017.1"/>
</dbReference>
<keyword evidence="8" id="KW-0902">Two-component regulatory system</keyword>
<dbReference type="Pfam" id="PF07494">
    <property type="entry name" value="Reg_prop"/>
    <property type="match status" value="1"/>
</dbReference>
<keyword evidence="6" id="KW-0418">Kinase</keyword>
<keyword evidence="7" id="KW-0067">ATP-binding</keyword>
<dbReference type="Gene3D" id="1.20.5.1930">
    <property type="match status" value="1"/>
</dbReference>
<keyword evidence="3" id="KW-0597">Phosphoprotein</keyword>
<proteinExistence type="predicted"/>
<name>A0ABP1F887_9FLAO</name>
<evidence type="ECO:0000313" key="13">
    <source>
        <dbReference type="EMBL" id="CAL2106578.1"/>
    </source>
</evidence>
<evidence type="ECO:0000256" key="9">
    <source>
        <dbReference type="SAM" id="Coils"/>
    </source>
</evidence>
<evidence type="ECO:0000259" key="11">
    <source>
        <dbReference type="Pfam" id="PF02518"/>
    </source>
</evidence>
<organism evidence="13 14">
    <name type="scientific">Tenacibaculum vairaonense</name>
    <dbReference type="NCBI Taxonomy" id="3137860"/>
    <lineage>
        <taxon>Bacteria</taxon>
        <taxon>Pseudomonadati</taxon>
        <taxon>Bacteroidota</taxon>
        <taxon>Flavobacteriia</taxon>
        <taxon>Flavobacteriales</taxon>
        <taxon>Flavobacteriaceae</taxon>
        <taxon>Tenacibaculum</taxon>
    </lineage>
</organism>
<evidence type="ECO:0000256" key="2">
    <source>
        <dbReference type="ARBA" id="ARBA00012438"/>
    </source>
</evidence>
<evidence type="ECO:0000259" key="12">
    <source>
        <dbReference type="Pfam" id="PF07730"/>
    </source>
</evidence>
<evidence type="ECO:0000256" key="5">
    <source>
        <dbReference type="ARBA" id="ARBA00022741"/>
    </source>
</evidence>
<dbReference type="Gene3D" id="2.130.10.10">
    <property type="entry name" value="YVTN repeat-like/Quinoprotein amine dehydrogenase"/>
    <property type="match status" value="2"/>
</dbReference>
<dbReference type="Proteomes" id="UP001497602">
    <property type="component" value="Unassembled WGS sequence"/>
</dbReference>
<keyword evidence="5" id="KW-0547">Nucleotide-binding</keyword>
<dbReference type="InterPro" id="IPR011110">
    <property type="entry name" value="Reg_prop"/>
</dbReference>
<dbReference type="SUPFAM" id="SSF55874">
    <property type="entry name" value="ATPase domain of HSP90 chaperone/DNA topoisomerase II/histidine kinase"/>
    <property type="match status" value="1"/>
</dbReference>
<feature type="transmembrane region" description="Helical" evidence="10">
    <location>
        <begin position="701"/>
        <end position="722"/>
    </location>
</feature>
<keyword evidence="14" id="KW-1185">Reference proteome</keyword>
<evidence type="ECO:0000313" key="14">
    <source>
        <dbReference type="Proteomes" id="UP001497602"/>
    </source>
</evidence>
<evidence type="ECO:0000256" key="4">
    <source>
        <dbReference type="ARBA" id="ARBA00022679"/>
    </source>
</evidence>
<comment type="catalytic activity">
    <reaction evidence="1">
        <text>ATP + protein L-histidine = ADP + protein N-phospho-L-histidine.</text>
        <dbReference type="EC" id="2.7.13.3"/>
    </reaction>
</comment>
<evidence type="ECO:0000256" key="8">
    <source>
        <dbReference type="ARBA" id="ARBA00023012"/>
    </source>
</evidence>
<feature type="coiled-coil region" evidence="9">
    <location>
        <begin position="722"/>
        <end position="752"/>
    </location>
</feature>
<comment type="caution">
    <text evidence="13">The sequence shown here is derived from an EMBL/GenBank/DDBJ whole genome shotgun (WGS) entry which is preliminary data.</text>
</comment>
<feature type="domain" description="Histidine kinase/HSP90-like ATPase" evidence="11">
    <location>
        <begin position="860"/>
        <end position="940"/>
    </location>
</feature>
<keyword evidence="10" id="KW-0812">Transmembrane</keyword>